<dbReference type="EMBL" id="CM035419">
    <property type="protein sequence ID" value="KAH7416120.1"/>
    <property type="molecule type" value="Genomic_DNA"/>
</dbReference>
<feature type="compositionally biased region" description="Basic residues" evidence="1">
    <location>
        <begin position="20"/>
        <end position="37"/>
    </location>
</feature>
<evidence type="ECO:0000256" key="1">
    <source>
        <dbReference type="SAM" id="MobiDB-lite"/>
    </source>
</evidence>
<dbReference type="Proteomes" id="UP000825935">
    <property type="component" value="Chromosome 14"/>
</dbReference>
<dbReference type="OrthoDB" id="511222at2759"/>
<organism evidence="2 3">
    <name type="scientific">Ceratopteris richardii</name>
    <name type="common">Triangle waterfern</name>
    <dbReference type="NCBI Taxonomy" id="49495"/>
    <lineage>
        <taxon>Eukaryota</taxon>
        <taxon>Viridiplantae</taxon>
        <taxon>Streptophyta</taxon>
        <taxon>Embryophyta</taxon>
        <taxon>Tracheophyta</taxon>
        <taxon>Polypodiopsida</taxon>
        <taxon>Polypodiidae</taxon>
        <taxon>Polypodiales</taxon>
        <taxon>Pteridineae</taxon>
        <taxon>Pteridaceae</taxon>
        <taxon>Parkerioideae</taxon>
        <taxon>Ceratopteris</taxon>
    </lineage>
</organism>
<comment type="caution">
    <text evidence="2">The sequence shown here is derived from an EMBL/GenBank/DDBJ whole genome shotgun (WGS) entry which is preliminary data.</text>
</comment>
<protein>
    <submittedName>
        <fullName evidence="2">Uncharacterized protein</fullName>
    </submittedName>
</protein>
<evidence type="ECO:0000313" key="2">
    <source>
        <dbReference type="EMBL" id="KAH7416120.1"/>
    </source>
</evidence>
<feature type="region of interest" description="Disordered" evidence="1">
    <location>
        <begin position="77"/>
        <end position="96"/>
    </location>
</feature>
<sequence length="96" mass="10467">MTQKGNLFKGQQKKGAVANRHGKQVAVRKGKVFKKPSKKTEEMEINKEVQKFIDQANEAKAAAIASKEGARLTLVKAPADTSVSSKKSKSLEKAQK</sequence>
<dbReference type="Pfam" id="PF09495">
    <property type="entry name" value="DUF2462"/>
    <property type="match status" value="1"/>
</dbReference>
<reference evidence="2" key="1">
    <citation type="submission" date="2021-08" db="EMBL/GenBank/DDBJ databases">
        <title>WGS assembly of Ceratopteris richardii.</title>
        <authorList>
            <person name="Marchant D.B."/>
            <person name="Chen G."/>
            <person name="Jenkins J."/>
            <person name="Shu S."/>
            <person name="Leebens-Mack J."/>
            <person name="Grimwood J."/>
            <person name="Schmutz J."/>
            <person name="Soltis P."/>
            <person name="Soltis D."/>
            <person name="Chen Z.-H."/>
        </authorList>
    </citation>
    <scope>NUCLEOTIDE SEQUENCE</scope>
    <source>
        <strain evidence="2">Whitten #5841</strain>
        <tissue evidence="2">Leaf</tissue>
    </source>
</reference>
<dbReference type="AlphaFoldDB" id="A0A8T2T9E3"/>
<dbReference type="PANTHER" id="PTHR36769">
    <property type="entry name" value="2,3-BISPHOSPHOGLYCERATE-DEPENDENT PHOSPHOGLYCERATE MUTASE"/>
    <property type="match status" value="1"/>
</dbReference>
<name>A0A8T2T9E3_CERRI</name>
<accession>A0A8T2T9E3</accession>
<feature type="region of interest" description="Disordered" evidence="1">
    <location>
        <begin position="1"/>
        <end position="41"/>
    </location>
</feature>
<proteinExistence type="predicted"/>
<evidence type="ECO:0000313" key="3">
    <source>
        <dbReference type="Proteomes" id="UP000825935"/>
    </source>
</evidence>
<gene>
    <name evidence="2" type="ORF">KP509_14G076400</name>
</gene>
<dbReference type="InterPro" id="IPR019034">
    <property type="entry name" value="UPF0390"/>
</dbReference>
<dbReference type="OMA" id="CNETKAA"/>
<keyword evidence="3" id="KW-1185">Reference proteome</keyword>
<dbReference type="PANTHER" id="PTHR36769:SF1">
    <property type="entry name" value="2,3-BISPHOSPHOGLYCERATE-DEPENDENT PHOSPHOGLYCERATE MUTASE"/>
    <property type="match status" value="1"/>
</dbReference>